<dbReference type="Pfam" id="PF10881">
    <property type="entry name" value="DUF2726"/>
    <property type="match status" value="1"/>
</dbReference>
<keyword evidence="5" id="KW-1185">Reference proteome</keyword>
<dbReference type="CDD" id="cd18808">
    <property type="entry name" value="SF1_C_Upf1"/>
    <property type="match status" value="1"/>
</dbReference>
<dbReference type="EMBL" id="JBHTBY010000001">
    <property type="protein sequence ID" value="MFC7319835.1"/>
    <property type="molecule type" value="Genomic_DNA"/>
</dbReference>
<evidence type="ECO:0000313" key="4">
    <source>
        <dbReference type="EMBL" id="MFC7319835.1"/>
    </source>
</evidence>
<dbReference type="InterPro" id="IPR047187">
    <property type="entry name" value="SF1_C_Upf1"/>
</dbReference>
<evidence type="ECO:0000259" key="1">
    <source>
        <dbReference type="Pfam" id="PF10881"/>
    </source>
</evidence>
<dbReference type="Gene3D" id="3.40.960.10">
    <property type="entry name" value="VSR Endonuclease"/>
    <property type="match status" value="1"/>
</dbReference>
<evidence type="ECO:0000259" key="3">
    <source>
        <dbReference type="Pfam" id="PF13087"/>
    </source>
</evidence>
<dbReference type="InterPro" id="IPR027417">
    <property type="entry name" value="P-loop_NTPase"/>
</dbReference>
<dbReference type="InterPro" id="IPR041679">
    <property type="entry name" value="DNA2/NAM7-like_C"/>
</dbReference>
<protein>
    <submittedName>
        <fullName evidence="4">AAA domain-containing protein</fullName>
    </submittedName>
</protein>
<proteinExistence type="predicted"/>
<dbReference type="InterPro" id="IPR041677">
    <property type="entry name" value="DNA2/NAM7_AAA_11"/>
</dbReference>
<dbReference type="Pfam" id="PF13087">
    <property type="entry name" value="AAA_12"/>
    <property type="match status" value="1"/>
</dbReference>
<dbReference type="InterPro" id="IPR045055">
    <property type="entry name" value="DNA2/NAM7-like"/>
</dbReference>
<dbReference type="InterPro" id="IPR024402">
    <property type="entry name" value="DUF2726"/>
</dbReference>
<gene>
    <name evidence="4" type="ORF">ACFQMN_02900</name>
</gene>
<dbReference type="Pfam" id="PF13086">
    <property type="entry name" value="AAA_11"/>
    <property type="match status" value="1"/>
</dbReference>
<dbReference type="PANTHER" id="PTHR10887">
    <property type="entry name" value="DNA2/NAM7 HELICASE FAMILY"/>
    <property type="match status" value="1"/>
</dbReference>
<name>A0ABW2K112_9BACI</name>
<dbReference type="RefSeq" id="WP_289215607.1">
    <property type="nucleotide sequence ID" value="NZ_JAPVRC010000003.1"/>
</dbReference>
<dbReference type="SUPFAM" id="SSF52540">
    <property type="entry name" value="P-loop containing nucleoside triphosphate hydrolases"/>
    <property type="match status" value="1"/>
</dbReference>
<evidence type="ECO:0000313" key="5">
    <source>
        <dbReference type="Proteomes" id="UP001596494"/>
    </source>
</evidence>
<evidence type="ECO:0000259" key="2">
    <source>
        <dbReference type="Pfam" id="PF13086"/>
    </source>
</evidence>
<feature type="domain" description="DNA2/NAM7 helicase helicase" evidence="2">
    <location>
        <begin position="178"/>
        <end position="531"/>
    </location>
</feature>
<dbReference type="PANTHER" id="PTHR10887:SF495">
    <property type="entry name" value="HELICASE SENATAXIN ISOFORM X1-RELATED"/>
    <property type="match status" value="1"/>
</dbReference>
<feature type="domain" description="DNA2/NAM7 helicase-like C-terminal" evidence="3">
    <location>
        <begin position="555"/>
        <end position="726"/>
    </location>
</feature>
<reference evidence="5" key="1">
    <citation type="journal article" date="2019" name="Int. J. Syst. Evol. Microbiol.">
        <title>The Global Catalogue of Microorganisms (GCM) 10K type strain sequencing project: providing services to taxonomists for standard genome sequencing and annotation.</title>
        <authorList>
            <consortium name="The Broad Institute Genomics Platform"/>
            <consortium name="The Broad Institute Genome Sequencing Center for Infectious Disease"/>
            <person name="Wu L."/>
            <person name="Ma J."/>
        </authorList>
    </citation>
    <scope>NUCLEOTIDE SEQUENCE [LARGE SCALE GENOMIC DNA]</scope>
    <source>
        <strain evidence="5">CCUG 73951</strain>
    </source>
</reference>
<sequence>MSGLDVNKYMVLVKEKDKTEQIDLFEKDNEHWKIRYFNNSKVYSYKEENIKFFCDPILKDLKNIMVYENNNPLTGINQILDFDTYVRVIFNNGFKKTYSKDEIRFEKNCLSNQNAHNCFEYFKEIANYNPNEEDKTFLSKQYEKLGTVSSSSVLAKYLQRQPFASRENEREIVFPFGFNSSQKSAVEKAMSDQLSVIEGPPGTGKTQTILNIIANAIMNGKTVAVVSNNNSATNNVLEKLEKYNLDFIAAFLGNKLNQETFFTNQTSDYPDMSNWLIDDNDYDELKTQLNESQHKLDEMLHKKNKQALLKQELRALQTEYKYFADYSLKYNSSDLTLKSLYRLNADRILNLLIDYKYKLRNRNFKFIGKIHNFFKYGIYDFGFYKSSPEKVVSYLQDTYYKTRMEEVKKKIKLLTKELERFDFEHEMQDYSEKSMKLLKSYLAQKYALSQNRRVFQKEDLWKNFNSFIKEYPVILSTTHSLLSSAKSNYLFDYVLIDEASQVDLVTGALALSCAKNAVIVGDSKQLPNVISKEEKKLTGEIYKKYNLDHEYNYAEHSLLSSIVSLYNDIPRTLLKEHYRCHPKIINFCNQKFYNNELIILTEEEESDEPLTLFQTVKGNHARGMINHRQIDVIYNEVVESLDLNTGDQSVGITAPYRLQVKGIQDRAISLNSEVDTVHKYQGREKDVIILSTVSNEVNVNDFVDDPNLINVAVSRAVKKLIIVAAKDSEEWRGTNIGGLVNYIKYNNFEIINSNIRSIFDLLYSSYSDKLLEVMAKSKKVSEHTSENLMNIVIENVLDCDEFRKLGRVLHQPLKMLINDTELLTPEERKYAMNELTHTDFVIFNKLDKMPLLVVEVDGYEFHENNPKQLNRDKMKDEILKKYNIPIKRFKTTGSGEEKALRKKLHELLNIKE</sequence>
<feature type="domain" description="DUF2726" evidence="1">
    <location>
        <begin position="836"/>
        <end position="906"/>
    </location>
</feature>
<dbReference type="CDD" id="cd17934">
    <property type="entry name" value="DEXXQc_Upf1-like"/>
    <property type="match status" value="1"/>
</dbReference>
<comment type="caution">
    <text evidence="4">The sequence shown here is derived from an EMBL/GenBank/DDBJ whole genome shotgun (WGS) entry which is preliminary data.</text>
</comment>
<accession>A0ABW2K112</accession>
<organism evidence="4 5">
    <name type="scientific">Halobacillus campisalis</name>
    <dbReference type="NCBI Taxonomy" id="435909"/>
    <lineage>
        <taxon>Bacteria</taxon>
        <taxon>Bacillati</taxon>
        <taxon>Bacillota</taxon>
        <taxon>Bacilli</taxon>
        <taxon>Bacillales</taxon>
        <taxon>Bacillaceae</taxon>
        <taxon>Halobacillus</taxon>
    </lineage>
</organism>
<dbReference type="Proteomes" id="UP001596494">
    <property type="component" value="Unassembled WGS sequence"/>
</dbReference>
<dbReference type="Gene3D" id="3.40.50.300">
    <property type="entry name" value="P-loop containing nucleotide triphosphate hydrolases"/>
    <property type="match status" value="3"/>
</dbReference>